<evidence type="ECO:0000256" key="1">
    <source>
        <dbReference type="ARBA" id="ARBA00004442"/>
    </source>
</evidence>
<feature type="signal peptide" evidence="5">
    <location>
        <begin position="1"/>
        <end position="18"/>
    </location>
</feature>
<dbReference type="PANTHER" id="PTHR30329">
    <property type="entry name" value="STATOR ELEMENT OF FLAGELLAR MOTOR COMPLEX"/>
    <property type="match status" value="1"/>
</dbReference>
<keyword evidence="2 4" id="KW-0472">Membrane</keyword>
<dbReference type="Gene3D" id="3.30.1330.60">
    <property type="entry name" value="OmpA-like domain"/>
    <property type="match status" value="1"/>
</dbReference>
<evidence type="ECO:0000256" key="3">
    <source>
        <dbReference type="ARBA" id="ARBA00023237"/>
    </source>
</evidence>
<proteinExistence type="predicted"/>
<name>A0ABY4WYQ6_9GAMM</name>
<protein>
    <submittedName>
        <fullName evidence="7">OmpA family protein</fullName>
    </submittedName>
</protein>
<evidence type="ECO:0000313" key="7">
    <source>
        <dbReference type="EMBL" id="USH04117.1"/>
    </source>
</evidence>
<dbReference type="PROSITE" id="PS51257">
    <property type="entry name" value="PROKAR_LIPOPROTEIN"/>
    <property type="match status" value="1"/>
</dbReference>
<dbReference type="EMBL" id="CP082275">
    <property type="protein sequence ID" value="USH04117.1"/>
    <property type="molecule type" value="Genomic_DNA"/>
</dbReference>
<accession>A0ABY4WYQ6</accession>
<feature type="domain" description="OmpA-like" evidence="6">
    <location>
        <begin position="65"/>
        <end position="183"/>
    </location>
</feature>
<evidence type="ECO:0000259" key="6">
    <source>
        <dbReference type="PROSITE" id="PS51123"/>
    </source>
</evidence>
<dbReference type="PROSITE" id="PS51123">
    <property type="entry name" value="OMPA_2"/>
    <property type="match status" value="1"/>
</dbReference>
<dbReference type="PRINTS" id="PR01021">
    <property type="entry name" value="OMPADOMAIN"/>
</dbReference>
<evidence type="ECO:0000256" key="5">
    <source>
        <dbReference type="SAM" id="SignalP"/>
    </source>
</evidence>
<organism evidence="7 8">
    <name type="scientific">Grimontia kaedaensis</name>
    <dbReference type="NCBI Taxonomy" id="2872157"/>
    <lineage>
        <taxon>Bacteria</taxon>
        <taxon>Pseudomonadati</taxon>
        <taxon>Pseudomonadota</taxon>
        <taxon>Gammaproteobacteria</taxon>
        <taxon>Vibrionales</taxon>
        <taxon>Vibrionaceae</taxon>
        <taxon>Grimontia</taxon>
    </lineage>
</organism>
<keyword evidence="3" id="KW-0998">Cell outer membrane</keyword>
<keyword evidence="8" id="KW-1185">Reference proteome</keyword>
<dbReference type="InterPro" id="IPR050330">
    <property type="entry name" value="Bact_OuterMem_StrucFunc"/>
</dbReference>
<keyword evidence="5" id="KW-0732">Signal</keyword>
<dbReference type="Proteomes" id="UP001056255">
    <property type="component" value="Chromosome I"/>
</dbReference>
<feature type="chain" id="PRO_5045306804" evidence="5">
    <location>
        <begin position="19"/>
        <end position="198"/>
    </location>
</feature>
<dbReference type="InterPro" id="IPR006664">
    <property type="entry name" value="OMP_bac"/>
</dbReference>
<dbReference type="SUPFAM" id="SSF103088">
    <property type="entry name" value="OmpA-like"/>
    <property type="match status" value="1"/>
</dbReference>
<dbReference type="InterPro" id="IPR006665">
    <property type="entry name" value="OmpA-like"/>
</dbReference>
<dbReference type="CDD" id="cd07185">
    <property type="entry name" value="OmpA_C-like"/>
    <property type="match status" value="1"/>
</dbReference>
<sequence length="198" mass="21968">MRFVVTAMLLAILTGCSGAIKQFPENAKQPSDLRDLDLDGVIEAREKCDGTIRGASVDNYGCSGVKAVSERITLNVLFNNGSAYVNPKYYPEIEKVADFLIEHPHTEVIIEGHASSQGPAYVNKTLSLKRAQSISYLLSSLHGIERNRIQAVGYGEERLLDVANTEEAHQKNRRVIADIRTSDKKTPMKWTIYTGVEE</sequence>
<reference evidence="7" key="1">
    <citation type="submission" date="2021-08" db="EMBL/GenBank/DDBJ databases">
        <authorList>
            <person name="Sakaguchi M."/>
            <person name="Kikuchi T."/>
            <person name="Urbanczyk H."/>
        </authorList>
    </citation>
    <scope>NUCLEOTIDE SEQUENCE</scope>
    <source>
        <strain evidence="7">020920N</strain>
    </source>
</reference>
<evidence type="ECO:0000256" key="2">
    <source>
        <dbReference type="ARBA" id="ARBA00023136"/>
    </source>
</evidence>
<dbReference type="Pfam" id="PF00691">
    <property type="entry name" value="OmpA"/>
    <property type="match status" value="1"/>
</dbReference>
<gene>
    <name evidence="7" type="ORF">K6Q96_09365</name>
</gene>
<dbReference type="PANTHER" id="PTHR30329:SF21">
    <property type="entry name" value="LIPOPROTEIN YIAD-RELATED"/>
    <property type="match status" value="1"/>
</dbReference>
<dbReference type="InterPro" id="IPR036737">
    <property type="entry name" value="OmpA-like_sf"/>
</dbReference>
<evidence type="ECO:0000256" key="4">
    <source>
        <dbReference type="PROSITE-ProRule" id="PRU00473"/>
    </source>
</evidence>
<comment type="subcellular location">
    <subcellularLocation>
        <location evidence="1">Cell outer membrane</location>
    </subcellularLocation>
</comment>
<evidence type="ECO:0000313" key="8">
    <source>
        <dbReference type="Proteomes" id="UP001056255"/>
    </source>
</evidence>